<feature type="domain" description="Dehydrogenase E1 component" evidence="4">
    <location>
        <begin position="37"/>
        <end position="331"/>
    </location>
</feature>
<dbReference type="CDD" id="cd02000">
    <property type="entry name" value="TPP_E1_PDC_ADC_BCADC"/>
    <property type="match status" value="1"/>
</dbReference>
<dbReference type="PATRIC" id="fig|270498.16.peg.2131"/>
<protein>
    <submittedName>
        <fullName evidence="5">Acetoin dehydrogenase E1 component alpha-subunit</fullName>
        <ecNumber evidence="5">1.2.4.-</ecNumber>
    </submittedName>
</protein>
<evidence type="ECO:0000313" key="6">
    <source>
        <dbReference type="Proteomes" id="UP000034076"/>
    </source>
</evidence>
<evidence type="ECO:0000256" key="1">
    <source>
        <dbReference type="ARBA" id="ARBA00001964"/>
    </source>
</evidence>
<dbReference type="Proteomes" id="UP000034076">
    <property type="component" value="Unassembled WGS sequence"/>
</dbReference>
<sequence length="349" mass="38546">MMDKKTKDFVKKALPALTDLKAPEGFSLEEQKKMFRTMCLIREFDTQVRTLWMKNEIYGLAHSYVGAEAIAVGACANLSKEDFITSTHRGHGHTIAKGGDVRAMMAELHGKYEGLNRGKGGSMHIADVDIGMLGATGIVGSGMPIALGSAISANVLKNGRVTICFHGDGGTNQGVWHESLNMAAAWNLPAIFLIENNQYAIATEIGWVAKETDLYKRAVGYGIEGVQIDGFNVFEVYKAVKKAVEKAKNGGGPTLIEARFIRLLGHFVADDQWYRDLDAAQVFWEYEPVKRMREYFIAEGLLTEKQVDEIQQSAIDEIADAINYAQNECTEPPADTLYDDIYADGEIIY</sequence>
<dbReference type="Pfam" id="PF00676">
    <property type="entry name" value="E1_dh"/>
    <property type="match status" value="1"/>
</dbReference>
<proteinExistence type="predicted"/>
<dbReference type="GO" id="GO:0006086">
    <property type="term" value="P:pyruvate decarboxylation to acetyl-CoA"/>
    <property type="evidence" value="ECO:0007669"/>
    <property type="project" value="TreeGrafter"/>
</dbReference>
<evidence type="ECO:0000256" key="3">
    <source>
        <dbReference type="ARBA" id="ARBA00023052"/>
    </source>
</evidence>
<organism evidence="5 6">
    <name type="scientific">Christensenella hongkongensis</name>
    <dbReference type="NCBI Taxonomy" id="270498"/>
    <lineage>
        <taxon>Bacteria</taxon>
        <taxon>Bacillati</taxon>
        <taxon>Bacillota</taxon>
        <taxon>Clostridia</taxon>
        <taxon>Christensenellales</taxon>
        <taxon>Christensenellaceae</taxon>
        <taxon>Christensenella</taxon>
    </lineage>
</organism>
<name>A0A0M2NIQ3_9FIRM</name>
<evidence type="ECO:0000313" key="5">
    <source>
        <dbReference type="EMBL" id="KKI50317.1"/>
    </source>
</evidence>
<dbReference type="EC" id="1.2.4.-" evidence="5"/>
<reference evidence="5 6" key="1">
    <citation type="submission" date="2015-04" db="EMBL/GenBank/DDBJ databases">
        <title>Draft genome sequence of bacteremic isolate Catabacter hongkongensis type strain HKU16T.</title>
        <authorList>
            <person name="Lau S.K."/>
            <person name="Teng J.L."/>
            <person name="Huang Y."/>
            <person name="Curreem S.O."/>
            <person name="Tsui S.K."/>
            <person name="Woo P.C."/>
        </authorList>
    </citation>
    <scope>NUCLEOTIDE SEQUENCE [LARGE SCALE GENOMIC DNA]</scope>
    <source>
        <strain evidence="5 6">HKU16</strain>
    </source>
</reference>
<dbReference type="InterPro" id="IPR001017">
    <property type="entry name" value="DH_E1"/>
</dbReference>
<dbReference type="OrthoDB" id="9766715at2"/>
<comment type="caution">
    <text evidence="5">The sequence shown here is derived from an EMBL/GenBank/DDBJ whole genome shotgun (WGS) entry which is preliminary data.</text>
</comment>
<dbReference type="Gene3D" id="3.40.50.970">
    <property type="match status" value="1"/>
</dbReference>
<dbReference type="GO" id="GO:0004739">
    <property type="term" value="F:pyruvate dehydrogenase (acetyl-transferring) activity"/>
    <property type="evidence" value="ECO:0007669"/>
    <property type="project" value="TreeGrafter"/>
</dbReference>
<dbReference type="RefSeq" id="WP_052740546.1">
    <property type="nucleotide sequence ID" value="NZ_JAXDTA010000053.1"/>
</dbReference>
<keyword evidence="2 5" id="KW-0560">Oxidoreductase</keyword>
<dbReference type="PANTHER" id="PTHR11516">
    <property type="entry name" value="PYRUVATE DEHYDROGENASE E1 COMPONENT, ALPHA SUBUNIT BACTERIAL AND ORGANELLAR"/>
    <property type="match status" value="1"/>
</dbReference>
<comment type="cofactor">
    <cofactor evidence="1">
        <name>thiamine diphosphate</name>
        <dbReference type="ChEBI" id="CHEBI:58937"/>
    </cofactor>
</comment>
<dbReference type="InterPro" id="IPR050642">
    <property type="entry name" value="PDH_E1_Alpha_Subunit"/>
</dbReference>
<dbReference type="STRING" id="270498.CHK_2380"/>
<keyword evidence="3" id="KW-0786">Thiamine pyrophosphate</keyword>
<dbReference type="AlphaFoldDB" id="A0A0M2NIQ3"/>
<dbReference type="EMBL" id="LAYJ01000112">
    <property type="protein sequence ID" value="KKI50317.1"/>
    <property type="molecule type" value="Genomic_DNA"/>
</dbReference>
<evidence type="ECO:0000256" key="2">
    <source>
        <dbReference type="ARBA" id="ARBA00023002"/>
    </source>
</evidence>
<dbReference type="PANTHER" id="PTHR11516:SF60">
    <property type="entry name" value="PYRUVATE DEHYDROGENASE E1 COMPONENT SUBUNIT ALPHA"/>
    <property type="match status" value="1"/>
</dbReference>
<keyword evidence="6" id="KW-1185">Reference proteome</keyword>
<gene>
    <name evidence="5" type="ORF">CHK_2380</name>
</gene>
<dbReference type="InterPro" id="IPR029061">
    <property type="entry name" value="THDP-binding"/>
</dbReference>
<accession>A0A0M2NIQ3</accession>
<evidence type="ECO:0000259" key="4">
    <source>
        <dbReference type="Pfam" id="PF00676"/>
    </source>
</evidence>
<dbReference type="SUPFAM" id="SSF52518">
    <property type="entry name" value="Thiamin diphosphate-binding fold (THDP-binding)"/>
    <property type="match status" value="1"/>
</dbReference>